<dbReference type="Gene3D" id="3.30.110.150">
    <property type="entry name" value="SepF-like protein"/>
    <property type="match status" value="1"/>
</dbReference>
<evidence type="ECO:0000313" key="2">
    <source>
        <dbReference type="Proteomes" id="UP000730161"/>
    </source>
</evidence>
<organism evidence="1 2">
    <name type="scientific">Methanocalculus chunghsingensis</name>
    <dbReference type="NCBI Taxonomy" id="156457"/>
    <lineage>
        <taxon>Archaea</taxon>
        <taxon>Methanobacteriati</taxon>
        <taxon>Methanobacteriota</taxon>
        <taxon>Stenosarchaea group</taxon>
        <taxon>Methanomicrobia</taxon>
        <taxon>Methanomicrobiales</taxon>
        <taxon>Methanocalculaceae</taxon>
        <taxon>Methanocalculus</taxon>
    </lineage>
</organism>
<dbReference type="OrthoDB" id="56189at2157"/>
<reference evidence="1" key="1">
    <citation type="submission" date="2014-12" db="EMBL/GenBank/DDBJ databases">
        <authorList>
            <person name="Huang H.-H."/>
            <person name="Chen S.-C."/>
            <person name="Lai M.-C."/>
        </authorList>
    </citation>
    <scope>NUCLEOTIDE SEQUENCE</scope>
    <source>
        <strain evidence="1">K1F9705b</strain>
    </source>
</reference>
<dbReference type="Pfam" id="PF04472">
    <property type="entry name" value="SepF"/>
    <property type="match status" value="1"/>
</dbReference>
<comment type="caution">
    <text evidence="1">The sequence shown here is derived from an EMBL/GenBank/DDBJ whole genome shotgun (WGS) entry which is preliminary data.</text>
</comment>
<dbReference type="Proteomes" id="UP000730161">
    <property type="component" value="Unassembled WGS sequence"/>
</dbReference>
<dbReference type="InterPro" id="IPR038594">
    <property type="entry name" value="SepF-like_sf"/>
</dbReference>
<protein>
    <recommendedName>
        <fullName evidence="3">Cell division protein SepF</fullName>
    </recommendedName>
</protein>
<evidence type="ECO:0008006" key="3">
    <source>
        <dbReference type="Google" id="ProtNLM"/>
    </source>
</evidence>
<evidence type="ECO:0000313" key="1">
    <source>
        <dbReference type="EMBL" id="MBR1369049.1"/>
    </source>
</evidence>
<dbReference type="EMBL" id="JWHL01000007">
    <property type="protein sequence ID" value="MBR1369049.1"/>
    <property type="molecule type" value="Genomic_DNA"/>
</dbReference>
<dbReference type="PIRSF" id="PIRSF019313">
    <property type="entry name" value="UCP019313"/>
    <property type="match status" value="1"/>
</dbReference>
<dbReference type="InterPro" id="IPR012426">
    <property type="entry name" value="SepF_arc"/>
</dbReference>
<dbReference type="AlphaFoldDB" id="A0A8J7W635"/>
<accession>A0A8J7W635</accession>
<sequence>MGFLDSIIGGKGATSKEEDYMDLDLAAYEEAAGEEPALMYVKIATINDLKDTPRVKDEVYNNNIVIIDIQKLKLDKITFERVMKDLKDVAKDVNGDIIGIGDQRYVVITPTSVKISREKVGGGN</sequence>
<dbReference type="RefSeq" id="WP_211530721.1">
    <property type="nucleotide sequence ID" value="NZ_JWHL01000007.1"/>
</dbReference>
<gene>
    <name evidence="1" type="ORF">RJ53_05850</name>
</gene>
<dbReference type="InterPro" id="IPR007561">
    <property type="entry name" value="Cell_div_SepF/SepF-rel"/>
</dbReference>
<name>A0A8J7W635_9EURY</name>
<keyword evidence="2" id="KW-1185">Reference proteome</keyword>
<proteinExistence type="predicted"/>